<dbReference type="OrthoDB" id="795045at2"/>
<comment type="caution">
    <text evidence="1">The sequence shown here is derived from an EMBL/GenBank/DDBJ whole genome shotgun (WGS) entry which is preliminary data.</text>
</comment>
<dbReference type="Pfam" id="PF26622">
    <property type="entry name" value="DUF8199"/>
    <property type="match status" value="1"/>
</dbReference>
<proteinExistence type="predicted"/>
<name>A0A328YHT2_9FLAO</name>
<evidence type="ECO:0000313" key="1">
    <source>
        <dbReference type="EMBL" id="RAR71552.1"/>
    </source>
</evidence>
<accession>A0A328YHT2</accession>
<dbReference type="Proteomes" id="UP000248840">
    <property type="component" value="Unassembled WGS sequence"/>
</dbReference>
<keyword evidence="2" id="KW-1185">Reference proteome</keyword>
<dbReference type="InterPro" id="IPR058512">
    <property type="entry name" value="DUF8199"/>
</dbReference>
<evidence type="ECO:0000313" key="2">
    <source>
        <dbReference type="Proteomes" id="UP000248840"/>
    </source>
</evidence>
<organism evidence="1 2">
    <name type="scientific">Flavobacterium aciduliphilum</name>
    <dbReference type="NCBI Taxonomy" id="1101402"/>
    <lineage>
        <taxon>Bacteria</taxon>
        <taxon>Pseudomonadati</taxon>
        <taxon>Bacteroidota</taxon>
        <taxon>Flavobacteriia</taxon>
        <taxon>Flavobacteriales</taxon>
        <taxon>Flavobacteriaceae</taxon>
        <taxon>Flavobacterium</taxon>
    </lineage>
</organism>
<protein>
    <submittedName>
        <fullName evidence="1">Uncharacterized protein</fullName>
    </submittedName>
</protein>
<gene>
    <name evidence="1" type="ORF">CLV55_107108</name>
</gene>
<sequence>MNFKKSVALLLTAFLLIFQLGIAVTIHYCDDEIASISLKIPFYNQNIEQSCCGKMEQKSKCCKNKVVKSAEKLDQISTKIVGFDVSDFIVFDNWSPSIFSVRILPVQKIGATYYCNAHAPPLYLLYHRLMFYA</sequence>
<dbReference type="AlphaFoldDB" id="A0A328YHT2"/>
<dbReference type="InterPro" id="IPR058060">
    <property type="entry name" value="HYC_CC_PP"/>
</dbReference>
<dbReference type="EMBL" id="QLSZ01000007">
    <property type="protein sequence ID" value="RAR71552.1"/>
    <property type="molecule type" value="Genomic_DNA"/>
</dbReference>
<dbReference type="NCBIfam" id="NF047658">
    <property type="entry name" value="HYC_CC_PP"/>
    <property type="match status" value="1"/>
</dbReference>
<reference evidence="1 2" key="1">
    <citation type="submission" date="2018-06" db="EMBL/GenBank/DDBJ databases">
        <title>Genomic Encyclopedia of Archaeal and Bacterial Type Strains, Phase II (KMG-II): from individual species to whole genera.</title>
        <authorList>
            <person name="Goeker M."/>
        </authorList>
    </citation>
    <scope>NUCLEOTIDE SEQUENCE [LARGE SCALE GENOMIC DNA]</scope>
    <source>
        <strain evidence="1 2">DSM 25663</strain>
    </source>
</reference>
<dbReference type="RefSeq" id="WP_112113398.1">
    <property type="nucleotide sequence ID" value="NZ_QLSZ01000007.1"/>
</dbReference>